<evidence type="ECO:0000313" key="1">
    <source>
        <dbReference type="EMBL" id="MBB6569009.1"/>
    </source>
</evidence>
<protein>
    <submittedName>
        <fullName evidence="2">Putative modified peptide</fullName>
    </submittedName>
</protein>
<evidence type="ECO:0000313" key="4">
    <source>
        <dbReference type="Proteomes" id="UP000553957"/>
    </source>
</evidence>
<gene>
    <name evidence="1" type="ORF">HNR71_004646</name>
    <name evidence="2" type="ORF">HPO96_12920</name>
</gene>
<evidence type="ECO:0000313" key="3">
    <source>
        <dbReference type="Proteomes" id="UP000534306"/>
    </source>
</evidence>
<dbReference type="InterPro" id="IPR030976">
    <property type="entry name" value="Mod_pep_NH_fam"/>
</dbReference>
<sequence>MSATATKVQIPAQVADRLLELLATDDGFRELFARDRHAALVQVGLAPELVKVSPLDCMVVERLAGKDEIAAARDELVAYLTAGGNHNNPHVLEAGRMSAVLRQR</sequence>
<dbReference type="Proteomes" id="UP000534306">
    <property type="component" value="Unassembled WGS sequence"/>
</dbReference>
<dbReference type="RefSeq" id="WP_171673589.1">
    <property type="nucleotide sequence ID" value="NZ_BAAAGT010000013.1"/>
</dbReference>
<comment type="caution">
    <text evidence="2">The sequence shown here is derived from an EMBL/GenBank/DDBJ whole genome shotgun (WGS) entry which is preliminary data.</text>
</comment>
<dbReference type="Proteomes" id="UP000553957">
    <property type="component" value="Unassembled WGS sequence"/>
</dbReference>
<dbReference type="EMBL" id="JABJRC010000002">
    <property type="protein sequence ID" value="NOL41147.1"/>
    <property type="molecule type" value="Genomic_DNA"/>
</dbReference>
<dbReference type="EMBL" id="JACHKF010000001">
    <property type="protein sequence ID" value="MBB6569009.1"/>
    <property type="molecule type" value="Genomic_DNA"/>
</dbReference>
<evidence type="ECO:0000313" key="2">
    <source>
        <dbReference type="EMBL" id="NOL41147.1"/>
    </source>
</evidence>
<accession>A0A7Y4NYN4</accession>
<name>A0A7Y4NYN4_9ACTN</name>
<keyword evidence="3" id="KW-1185">Reference proteome</keyword>
<proteinExistence type="predicted"/>
<dbReference type="AlphaFoldDB" id="A0A7Y4NYN4"/>
<organism evidence="2 3">
    <name type="scientific">Kribbella sandramycini</name>
    <dbReference type="NCBI Taxonomy" id="60450"/>
    <lineage>
        <taxon>Bacteria</taxon>
        <taxon>Bacillati</taxon>
        <taxon>Actinomycetota</taxon>
        <taxon>Actinomycetes</taxon>
        <taxon>Propionibacteriales</taxon>
        <taxon>Kribbellaceae</taxon>
        <taxon>Kribbella</taxon>
    </lineage>
</organism>
<reference evidence="1 4" key="2">
    <citation type="submission" date="2020-08" db="EMBL/GenBank/DDBJ databases">
        <title>Sequencing the genomes of 1000 actinobacteria strains.</title>
        <authorList>
            <person name="Klenk H.-P."/>
        </authorList>
    </citation>
    <scope>NUCLEOTIDE SEQUENCE [LARGE SCALE GENOMIC DNA]</scope>
    <source>
        <strain evidence="1 4">DSM 15626</strain>
    </source>
</reference>
<dbReference type="NCBIfam" id="TIGR04509">
    <property type="entry name" value="mod_pep_NH_fam"/>
    <property type="match status" value="1"/>
</dbReference>
<reference evidence="2 3" key="1">
    <citation type="submission" date="2020-05" db="EMBL/GenBank/DDBJ databases">
        <title>Genome sequence of Kribbella sandramycini ATCC 39419.</title>
        <authorList>
            <person name="Maclea K.S."/>
            <person name="Fair J.L."/>
        </authorList>
    </citation>
    <scope>NUCLEOTIDE SEQUENCE [LARGE SCALE GENOMIC DNA]</scope>
    <source>
        <strain evidence="2 3">ATCC 39419</strain>
    </source>
</reference>